<gene>
    <name evidence="2" type="ORF">SRS1_16689</name>
</gene>
<organism evidence="2 3">
    <name type="scientific">Sporisorium reilianum f. sp. reilianum</name>
    <dbReference type="NCBI Taxonomy" id="72559"/>
    <lineage>
        <taxon>Eukaryota</taxon>
        <taxon>Fungi</taxon>
        <taxon>Dikarya</taxon>
        <taxon>Basidiomycota</taxon>
        <taxon>Ustilaginomycotina</taxon>
        <taxon>Ustilaginomycetes</taxon>
        <taxon>Ustilaginales</taxon>
        <taxon>Ustilaginaceae</taxon>
        <taxon>Sporisorium</taxon>
    </lineage>
</organism>
<dbReference type="Proteomes" id="UP000239563">
    <property type="component" value="Chromosome XXI"/>
</dbReference>
<name>A0A2N8UNI5_9BASI</name>
<evidence type="ECO:0000313" key="3">
    <source>
        <dbReference type="Proteomes" id="UP000239563"/>
    </source>
</evidence>
<reference evidence="2 3" key="1">
    <citation type="submission" date="2017-02" db="EMBL/GenBank/DDBJ databases">
        <authorList>
            <person name="Peterson S.W."/>
        </authorList>
    </citation>
    <scope>NUCLEOTIDE SEQUENCE [LARGE SCALE GENOMIC DNA]</scope>
    <source>
        <strain evidence="2 3">SRS1_H2-8</strain>
    </source>
</reference>
<feature type="compositionally biased region" description="Basic and acidic residues" evidence="1">
    <location>
        <begin position="256"/>
        <end position="275"/>
    </location>
</feature>
<evidence type="ECO:0000313" key="2">
    <source>
        <dbReference type="EMBL" id="SJX66368.1"/>
    </source>
</evidence>
<proteinExistence type="predicted"/>
<evidence type="ECO:0000256" key="1">
    <source>
        <dbReference type="SAM" id="MobiDB-lite"/>
    </source>
</evidence>
<protein>
    <submittedName>
        <fullName evidence="2">Uncharacterized protein</fullName>
    </submittedName>
</protein>
<dbReference type="AlphaFoldDB" id="A0A2N8UNI5"/>
<accession>A0A2N8UNI5</accession>
<sequence>MCDKYPYGYIDRAKNDIFSRGLTLPNEENKKGYCSPEETIRRLGFTKTDEALVQRTLVTVYQAFVALELLGTGEGCVSRDFKHTSGDHMDLARKITLANPLIRLWYDPPEEYIYSLVDIVRKNSNTGINQVSTQASSAELSSAATARVRKDFMDAFSSHRHLACLALKAVLGQFWSKSNSTWLSSTRQRYATEESQWDELRQQSSDQDFKQDGDVIGYEGCWLPTYSEAREMSLDDIVGLAETRVHDIYSRRREIQERQEEENARLQRLQREAETISRPMTKRAKRLGQRNEAAKRRRQRLRESLSAQTGGDDDGSLSNDNGIDDDGQSVSDAQQAGAAEL</sequence>
<feature type="region of interest" description="Disordered" evidence="1">
    <location>
        <begin position="256"/>
        <end position="341"/>
    </location>
</feature>
<dbReference type="EMBL" id="LT795074">
    <property type="protein sequence ID" value="SJX66368.1"/>
    <property type="molecule type" value="Genomic_DNA"/>
</dbReference>